<dbReference type="Gene3D" id="2.60.40.10">
    <property type="entry name" value="Immunoglobulins"/>
    <property type="match status" value="1"/>
</dbReference>
<dbReference type="PROSITE" id="PS50088">
    <property type="entry name" value="ANK_REPEAT"/>
    <property type="match status" value="1"/>
</dbReference>
<feature type="repeat" description="ANK" evidence="1">
    <location>
        <begin position="406"/>
        <end position="438"/>
    </location>
</feature>
<dbReference type="EMBL" id="SMOL01000781">
    <property type="protein sequence ID" value="KAB2596333.1"/>
    <property type="molecule type" value="Genomic_DNA"/>
</dbReference>
<proteinExistence type="predicted"/>
<keyword evidence="4" id="KW-1185">Reference proteome</keyword>
<evidence type="ECO:0000256" key="1">
    <source>
        <dbReference type="PROSITE-ProRule" id="PRU00023"/>
    </source>
</evidence>
<dbReference type="Gene3D" id="1.25.40.20">
    <property type="entry name" value="Ankyrin repeat-containing domain"/>
    <property type="match status" value="1"/>
</dbReference>
<dbReference type="Proteomes" id="UP000327157">
    <property type="component" value="Chromosome 7"/>
</dbReference>
<dbReference type="InterPro" id="IPR000535">
    <property type="entry name" value="MSP_dom"/>
</dbReference>
<sequence length="503" mass="55716">MAPITRLTENKSQPSTQIARSGLYDLLGPTNEEPANENHRQSQGLVPCNHLQLVQELPVHRQISLVDGDAKSAENGSDGFAVLEGPADDAEAGVVDYHALVGVWWSRVSDEQEKLLCDRAGLFVCTLLGDFSHGIGQKPRESNDVSSSFQSSPVRIPMDKKLIQVLEQEICIDFTLDSKCRANVRLTSLCTTATIAFKVQTSSLHKFLVKPPIGLISLLSHAQLPLSYPCSPSDGFLIKTIEFLTIESTHSKSINHWFFSSSFPHGSTHDIKLKVAFVGPLLLHHVVTCRDYDNVRNIIKWQRIILAELPLAEAESIFWIATELENLINLLLEVGLRIGRIRASVSCGQVYYKEDFKCVSKKFLVIHVAETYGQLDHVLGLRESSADPTTTIDHSRSRHDFAHNKDMGELVLIAARRGDLKDVELLLKNGADINCRDHTGHNHVARVLIRFRSDLGPLHIAVGGGSLGTSNGSATPQYMATSMGYDDIAEFLNSRKVNLNRIY</sequence>
<dbReference type="InterPro" id="IPR002110">
    <property type="entry name" value="Ankyrin_rpt"/>
</dbReference>
<dbReference type="InterPro" id="IPR036770">
    <property type="entry name" value="Ankyrin_rpt-contain_sf"/>
</dbReference>
<protein>
    <submittedName>
        <fullName evidence="3">Ankyrin repeat domain-containing protein 50-like</fullName>
    </submittedName>
</protein>
<dbReference type="SUPFAM" id="SSF48403">
    <property type="entry name" value="Ankyrin repeat"/>
    <property type="match status" value="1"/>
</dbReference>
<dbReference type="InterPro" id="IPR008962">
    <property type="entry name" value="PapD-like_sf"/>
</dbReference>
<dbReference type="Pfam" id="PF00023">
    <property type="entry name" value="Ank"/>
    <property type="match status" value="1"/>
</dbReference>
<evidence type="ECO:0000259" key="2">
    <source>
        <dbReference type="Pfam" id="PF00635"/>
    </source>
</evidence>
<dbReference type="AlphaFoldDB" id="A0A5N5F0S0"/>
<accession>A0A5N5F0S0</accession>
<evidence type="ECO:0000313" key="4">
    <source>
        <dbReference type="Proteomes" id="UP000327157"/>
    </source>
</evidence>
<dbReference type="InterPro" id="IPR013783">
    <property type="entry name" value="Ig-like_fold"/>
</dbReference>
<dbReference type="SUPFAM" id="SSF49354">
    <property type="entry name" value="PapD-like"/>
    <property type="match status" value="1"/>
</dbReference>
<feature type="domain" description="MSP" evidence="2">
    <location>
        <begin position="179"/>
        <end position="259"/>
    </location>
</feature>
<evidence type="ECO:0000313" key="3">
    <source>
        <dbReference type="EMBL" id="KAB2596333.1"/>
    </source>
</evidence>
<name>A0A5N5F0S0_9ROSA</name>
<reference evidence="3 4" key="3">
    <citation type="submission" date="2019-11" db="EMBL/GenBank/DDBJ databases">
        <title>A de novo genome assembly of a pear dwarfing rootstock.</title>
        <authorList>
            <person name="Wang F."/>
            <person name="Wang J."/>
            <person name="Li S."/>
            <person name="Zhang Y."/>
            <person name="Fang M."/>
            <person name="Ma L."/>
            <person name="Zhao Y."/>
            <person name="Jiang S."/>
        </authorList>
    </citation>
    <scope>NUCLEOTIDE SEQUENCE [LARGE SCALE GENOMIC DNA]</scope>
    <source>
        <strain evidence="3">S2</strain>
        <tissue evidence="3">Leaf</tissue>
    </source>
</reference>
<reference evidence="3 4" key="1">
    <citation type="submission" date="2019-09" db="EMBL/GenBank/DDBJ databases">
        <authorList>
            <person name="Ou C."/>
        </authorList>
    </citation>
    <scope>NUCLEOTIDE SEQUENCE [LARGE SCALE GENOMIC DNA]</scope>
    <source>
        <strain evidence="3">S2</strain>
        <tissue evidence="3">Leaf</tissue>
    </source>
</reference>
<keyword evidence="1" id="KW-0040">ANK repeat</keyword>
<comment type="caution">
    <text evidence="3">The sequence shown here is derived from an EMBL/GenBank/DDBJ whole genome shotgun (WGS) entry which is preliminary data.</text>
</comment>
<gene>
    <name evidence="3" type="ORF">D8674_031783</name>
</gene>
<organism evidence="3 4">
    <name type="scientific">Pyrus ussuriensis x Pyrus communis</name>
    <dbReference type="NCBI Taxonomy" id="2448454"/>
    <lineage>
        <taxon>Eukaryota</taxon>
        <taxon>Viridiplantae</taxon>
        <taxon>Streptophyta</taxon>
        <taxon>Embryophyta</taxon>
        <taxon>Tracheophyta</taxon>
        <taxon>Spermatophyta</taxon>
        <taxon>Magnoliopsida</taxon>
        <taxon>eudicotyledons</taxon>
        <taxon>Gunneridae</taxon>
        <taxon>Pentapetalae</taxon>
        <taxon>rosids</taxon>
        <taxon>fabids</taxon>
        <taxon>Rosales</taxon>
        <taxon>Rosaceae</taxon>
        <taxon>Amygdaloideae</taxon>
        <taxon>Maleae</taxon>
        <taxon>Pyrus</taxon>
    </lineage>
</organism>
<dbReference type="Pfam" id="PF00635">
    <property type="entry name" value="Motile_Sperm"/>
    <property type="match status" value="1"/>
</dbReference>
<dbReference type="OrthoDB" id="194358at2759"/>
<reference evidence="4" key="2">
    <citation type="submission" date="2019-10" db="EMBL/GenBank/DDBJ databases">
        <title>A de novo genome assembly of a pear dwarfing rootstock.</title>
        <authorList>
            <person name="Wang F."/>
            <person name="Wang J."/>
            <person name="Li S."/>
            <person name="Zhang Y."/>
            <person name="Fang M."/>
            <person name="Ma L."/>
            <person name="Zhao Y."/>
            <person name="Jiang S."/>
        </authorList>
    </citation>
    <scope>NUCLEOTIDE SEQUENCE [LARGE SCALE GENOMIC DNA]</scope>
</reference>